<evidence type="ECO:0000313" key="3">
    <source>
        <dbReference type="Proteomes" id="UP001215598"/>
    </source>
</evidence>
<protein>
    <submittedName>
        <fullName evidence="2">Uncharacterized protein</fullName>
    </submittedName>
</protein>
<accession>A0AAD7JSB7</accession>
<comment type="caution">
    <text evidence="2">The sequence shown here is derived from an EMBL/GenBank/DDBJ whole genome shotgun (WGS) entry which is preliminary data.</text>
</comment>
<dbReference type="Proteomes" id="UP001215598">
    <property type="component" value="Unassembled WGS sequence"/>
</dbReference>
<name>A0AAD7JSB7_9AGAR</name>
<feature type="compositionally biased region" description="Acidic residues" evidence="1">
    <location>
        <begin position="168"/>
        <end position="178"/>
    </location>
</feature>
<feature type="region of interest" description="Disordered" evidence="1">
    <location>
        <begin position="157"/>
        <end position="178"/>
    </location>
</feature>
<sequence>MTNDGGPLQIVTPKHYHKRTMWDMYGPPGTILFAPRYLYKERSSPREWDRSEGPLPSPWVCFDAPNIYKTLRETMTALSVELERNFRTPPLSPAMFRCMPDCPWLNSVWDRPVVFSSAEGNYYLKDDECALWKFEGMYSSSEDFIHNADWNTMEWVESEDDRTIPNDSDSESDEVERT</sequence>
<organism evidence="2 3">
    <name type="scientific">Mycena metata</name>
    <dbReference type="NCBI Taxonomy" id="1033252"/>
    <lineage>
        <taxon>Eukaryota</taxon>
        <taxon>Fungi</taxon>
        <taxon>Dikarya</taxon>
        <taxon>Basidiomycota</taxon>
        <taxon>Agaricomycotina</taxon>
        <taxon>Agaricomycetes</taxon>
        <taxon>Agaricomycetidae</taxon>
        <taxon>Agaricales</taxon>
        <taxon>Marasmiineae</taxon>
        <taxon>Mycenaceae</taxon>
        <taxon>Mycena</taxon>
    </lineage>
</organism>
<keyword evidence="3" id="KW-1185">Reference proteome</keyword>
<evidence type="ECO:0000256" key="1">
    <source>
        <dbReference type="SAM" id="MobiDB-lite"/>
    </source>
</evidence>
<dbReference type="EMBL" id="JARKIB010000016">
    <property type="protein sequence ID" value="KAJ7770598.1"/>
    <property type="molecule type" value="Genomic_DNA"/>
</dbReference>
<gene>
    <name evidence="2" type="ORF">B0H16DRAFT_1881586</name>
</gene>
<evidence type="ECO:0000313" key="2">
    <source>
        <dbReference type="EMBL" id="KAJ7770598.1"/>
    </source>
</evidence>
<proteinExistence type="predicted"/>
<dbReference type="AlphaFoldDB" id="A0AAD7JSB7"/>
<reference evidence="2" key="1">
    <citation type="submission" date="2023-03" db="EMBL/GenBank/DDBJ databases">
        <title>Massive genome expansion in bonnet fungi (Mycena s.s.) driven by repeated elements and novel gene families across ecological guilds.</title>
        <authorList>
            <consortium name="Lawrence Berkeley National Laboratory"/>
            <person name="Harder C.B."/>
            <person name="Miyauchi S."/>
            <person name="Viragh M."/>
            <person name="Kuo A."/>
            <person name="Thoen E."/>
            <person name="Andreopoulos B."/>
            <person name="Lu D."/>
            <person name="Skrede I."/>
            <person name="Drula E."/>
            <person name="Henrissat B."/>
            <person name="Morin E."/>
            <person name="Kohler A."/>
            <person name="Barry K."/>
            <person name="LaButti K."/>
            <person name="Morin E."/>
            <person name="Salamov A."/>
            <person name="Lipzen A."/>
            <person name="Mereny Z."/>
            <person name="Hegedus B."/>
            <person name="Baldrian P."/>
            <person name="Stursova M."/>
            <person name="Weitz H."/>
            <person name="Taylor A."/>
            <person name="Grigoriev I.V."/>
            <person name="Nagy L.G."/>
            <person name="Martin F."/>
            <person name="Kauserud H."/>
        </authorList>
    </citation>
    <scope>NUCLEOTIDE SEQUENCE</scope>
    <source>
        <strain evidence="2">CBHHK182m</strain>
    </source>
</reference>